<evidence type="ECO:0000313" key="2">
    <source>
        <dbReference type="Proteomes" id="UP001596039"/>
    </source>
</evidence>
<accession>A0ABW0NPK1</accession>
<sequence length="107" mass="12332">MAELDPEVDDFDIDVLENEFFEQFMSPDDQLLSDPDSDDDDTVAVTEHSSLDAVRTVFEDRLTEEQMEELAADLDLTSATWMNIEEFRAVNDDAEIDEIEFDDDEDE</sequence>
<name>A0ABW0NPK1_9MICO</name>
<organism evidence="1 2">
    <name type="scientific">Lysinimonas soli</name>
    <dbReference type="NCBI Taxonomy" id="1074233"/>
    <lineage>
        <taxon>Bacteria</taxon>
        <taxon>Bacillati</taxon>
        <taxon>Actinomycetota</taxon>
        <taxon>Actinomycetes</taxon>
        <taxon>Micrococcales</taxon>
        <taxon>Microbacteriaceae</taxon>
        <taxon>Lysinimonas</taxon>
    </lineage>
</organism>
<gene>
    <name evidence="1" type="ORF">ACFPJ4_06930</name>
</gene>
<evidence type="ECO:0000313" key="1">
    <source>
        <dbReference type="EMBL" id="MFC5501972.1"/>
    </source>
</evidence>
<dbReference type="Proteomes" id="UP001596039">
    <property type="component" value="Unassembled WGS sequence"/>
</dbReference>
<dbReference type="EMBL" id="JBHSMG010000001">
    <property type="protein sequence ID" value="MFC5501972.1"/>
    <property type="molecule type" value="Genomic_DNA"/>
</dbReference>
<reference evidence="2" key="1">
    <citation type="journal article" date="2019" name="Int. J. Syst. Evol. Microbiol.">
        <title>The Global Catalogue of Microorganisms (GCM) 10K type strain sequencing project: providing services to taxonomists for standard genome sequencing and annotation.</title>
        <authorList>
            <consortium name="The Broad Institute Genomics Platform"/>
            <consortium name="The Broad Institute Genome Sequencing Center for Infectious Disease"/>
            <person name="Wu L."/>
            <person name="Ma J."/>
        </authorList>
    </citation>
    <scope>NUCLEOTIDE SEQUENCE [LARGE SCALE GENOMIC DNA]</scope>
    <source>
        <strain evidence="2">CGMCC 4.6997</strain>
    </source>
</reference>
<keyword evidence="2" id="KW-1185">Reference proteome</keyword>
<comment type="caution">
    <text evidence="1">The sequence shown here is derived from an EMBL/GenBank/DDBJ whole genome shotgun (WGS) entry which is preliminary data.</text>
</comment>
<proteinExistence type="predicted"/>
<dbReference type="RefSeq" id="WP_386739632.1">
    <property type="nucleotide sequence ID" value="NZ_JBHSMG010000001.1"/>
</dbReference>
<protein>
    <submittedName>
        <fullName evidence="1">Uncharacterized protein</fullName>
    </submittedName>
</protein>